<gene>
    <name evidence="1" type="ORF">PVAP13_4NG029100</name>
</gene>
<evidence type="ECO:0000313" key="2">
    <source>
        <dbReference type="Proteomes" id="UP000823388"/>
    </source>
</evidence>
<dbReference type="AlphaFoldDB" id="A0A8T0T635"/>
<dbReference type="PANTHER" id="PTHR36480:SF5">
    <property type="entry name" value="LATE EMBRYOGENESIS ABUNDANT PROTEIN LEA-2 SUBGROUP DOMAIN-CONTAINING PROTEIN"/>
    <property type="match status" value="1"/>
</dbReference>
<dbReference type="PANTHER" id="PTHR36480">
    <property type="entry name" value="OS06G0118900 PROTEIN-RELATED"/>
    <property type="match status" value="1"/>
</dbReference>
<evidence type="ECO:0000313" key="1">
    <source>
        <dbReference type="EMBL" id="KAG2603836.1"/>
    </source>
</evidence>
<name>A0A8T0T635_PANVG</name>
<sequence length="205" mass="22051">MAAIIIRRTWSRWSVQQRIFAVLLVALAATAIAAGISVSLAPARISFSVANATTSRIPVEGSPSLLNSFYNLTLVANNTSRRTKVRFAAVSAQIWYSATGYVLAEEVDAAAALPGWRSPRDVAGVAVWAEYGQYDEKANTAASNANKTGKELDAEKATEQDCRVVVEAKVRFKYGLAVTMPYNIRVSCLHVNFSSSANVSAVQCS</sequence>
<reference evidence="1 2" key="1">
    <citation type="submission" date="2020-05" db="EMBL/GenBank/DDBJ databases">
        <title>WGS assembly of Panicum virgatum.</title>
        <authorList>
            <person name="Lovell J.T."/>
            <person name="Jenkins J."/>
            <person name="Shu S."/>
            <person name="Juenger T.E."/>
            <person name="Schmutz J."/>
        </authorList>
    </citation>
    <scope>NUCLEOTIDE SEQUENCE [LARGE SCALE GENOMIC DNA]</scope>
    <source>
        <strain evidence="2">cv. AP13</strain>
    </source>
</reference>
<comment type="caution">
    <text evidence="1">The sequence shown here is derived from an EMBL/GenBank/DDBJ whole genome shotgun (WGS) entry which is preliminary data.</text>
</comment>
<proteinExistence type="predicted"/>
<evidence type="ECO:0008006" key="3">
    <source>
        <dbReference type="Google" id="ProtNLM"/>
    </source>
</evidence>
<accession>A0A8T0T635</accession>
<organism evidence="1 2">
    <name type="scientific">Panicum virgatum</name>
    <name type="common">Blackwell switchgrass</name>
    <dbReference type="NCBI Taxonomy" id="38727"/>
    <lineage>
        <taxon>Eukaryota</taxon>
        <taxon>Viridiplantae</taxon>
        <taxon>Streptophyta</taxon>
        <taxon>Embryophyta</taxon>
        <taxon>Tracheophyta</taxon>
        <taxon>Spermatophyta</taxon>
        <taxon>Magnoliopsida</taxon>
        <taxon>Liliopsida</taxon>
        <taxon>Poales</taxon>
        <taxon>Poaceae</taxon>
        <taxon>PACMAD clade</taxon>
        <taxon>Panicoideae</taxon>
        <taxon>Panicodae</taxon>
        <taxon>Paniceae</taxon>
        <taxon>Panicinae</taxon>
        <taxon>Panicum</taxon>
        <taxon>Panicum sect. Hiantes</taxon>
    </lineage>
</organism>
<protein>
    <recommendedName>
        <fullName evidence="3">Late embryogenesis abundant protein LEA-2 subgroup domain-containing protein</fullName>
    </recommendedName>
</protein>
<keyword evidence="2" id="KW-1185">Reference proteome</keyword>
<dbReference type="Proteomes" id="UP000823388">
    <property type="component" value="Chromosome 4N"/>
</dbReference>
<dbReference type="EMBL" id="CM029044">
    <property type="protein sequence ID" value="KAG2603836.1"/>
    <property type="molecule type" value="Genomic_DNA"/>
</dbReference>